<evidence type="ECO:0000313" key="1">
    <source>
        <dbReference type="EMBL" id="MFC3860996.1"/>
    </source>
</evidence>
<keyword evidence="2" id="KW-1185">Reference proteome</keyword>
<evidence type="ECO:0000313" key="2">
    <source>
        <dbReference type="Proteomes" id="UP001595748"/>
    </source>
</evidence>
<comment type="caution">
    <text evidence="1">The sequence shown here is derived from an EMBL/GenBank/DDBJ whole genome shotgun (WGS) entry which is preliminary data.</text>
</comment>
<dbReference type="Proteomes" id="UP001595748">
    <property type="component" value="Unassembled WGS sequence"/>
</dbReference>
<accession>A0ABV8A8V3</accession>
<dbReference type="EMBL" id="JBHRZF010000115">
    <property type="protein sequence ID" value="MFC3860996.1"/>
    <property type="molecule type" value="Genomic_DNA"/>
</dbReference>
<name>A0ABV8A8V3_9DEIO</name>
<proteinExistence type="predicted"/>
<protein>
    <submittedName>
        <fullName evidence="1">Uncharacterized protein</fullName>
    </submittedName>
</protein>
<sequence>MSSAGAGGAAPSATPISGAFQKGQVWEGVYTCQTEAGARLWIHSANAQQISATLEFFPLTTGQLWPYGRTKTVSTWEKDVLHLRETTWQVQPLNFGLPQLMKVELRENGRVALLSFTREDFEKYGCTGARFNLLRTW</sequence>
<reference evidence="2" key="1">
    <citation type="journal article" date="2019" name="Int. J. Syst. Evol. Microbiol.">
        <title>The Global Catalogue of Microorganisms (GCM) 10K type strain sequencing project: providing services to taxonomists for standard genome sequencing and annotation.</title>
        <authorList>
            <consortium name="The Broad Institute Genomics Platform"/>
            <consortium name="The Broad Institute Genome Sequencing Center for Infectious Disease"/>
            <person name="Wu L."/>
            <person name="Ma J."/>
        </authorList>
    </citation>
    <scope>NUCLEOTIDE SEQUENCE [LARGE SCALE GENOMIC DNA]</scope>
    <source>
        <strain evidence="2">CCTCC AB 2013263</strain>
    </source>
</reference>
<organism evidence="1 2">
    <name type="scientific">Deinococcus antarcticus</name>
    <dbReference type="NCBI Taxonomy" id="1298767"/>
    <lineage>
        <taxon>Bacteria</taxon>
        <taxon>Thermotogati</taxon>
        <taxon>Deinococcota</taxon>
        <taxon>Deinococci</taxon>
        <taxon>Deinococcales</taxon>
        <taxon>Deinococcaceae</taxon>
        <taxon>Deinococcus</taxon>
    </lineage>
</organism>
<gene>
    <name evidence="1" type="ORF">ACFOPQ_09510</name>
</gene>
<dbReference type="RefSeq" id="WP_380077460.1">
    <property type="nucleotide sequence ID" value="NZ_JBHRZF010000115.1"/>
</dbReference>